<evidence type="ECO:0000256" key="1">
    <source>
        <dbReference type="ARBA" id="ARBA00022729"/>
    </source>
</evidence>
<proteinExistence type="predicted"/>
<dbReference type="EMBL" id="UOFH01000124">
    <property type="protein sequence ID" value="VAW60111.1"/>
    <property type="molecule type" value="Genomic_DNA"/>
</dbReference>
<dbReference type="Pfam" id="PF12849">
    <property type="entry name" value="PBP_like_2"/>
    <property type="match status" value="1"/>
</dbReference>
<reference evidence="3" key="1">
    <citation type="submission" date="2018-06" db="EMBL/GenBank/DDBJ databases">
        <authorList>
            <person name="Zhirakovskaya E."/>
        </authorList>
    </citation>
    <scope>NUCLEOTIDE SEQUENCE</scope>
</reference>
<protein>
    <recommendedName>
        <fullName evidence="2">PBP domain-containing protein</fullName>
    </recommendedName>
</protein>
<dbReference type="InterPro" id="IPR024370">
    <property type="entry name" value="PBP_domain"/>
</dbReference>
<keyword evidence="1" id="KW-0732">Signal</keyword>
<name>A0A3B0WX71_9ZZZZ</name>
<evidence type="ECO:0000259" key="2">
    <source>
        <dbReference type="Pfam" id="PF12849"/>
    </source>
</evidence>
<dbReference type="AlphaFoldDB" id="A0A3B0WX71"/>
<dbReference type="PANTHER" id="PTHR30570:SF1">
    <property type="entry name" value="PHOSPHATE-BINDING PROTEIN PSTS"/>
    <property type="match status" value="1"/>
</dbReference>
<dbReference type="Gene3D" id="3.40.190.10">
    <property type="entry name" value="Periplasmic binding protein-like II"/>
    <property type="match status" value="2"/>
</dbReference>
<gene>
    <name evidence="3" type="ORF">MNBD_GAMMA08-1919</name>
</gene>
<evidence type="ECO:0000313" key="3">
    <source>
        <dbReference type="EMBL" id="VAW60111.1"/>
    </source>
</evidence>
<dbReference type="InterPro" id="IPR050811">
    <property type="entry name" value="Phosphate_ABC_transporter"/>
</dbReference>
<dbReference type="PANTHER" id="PTHR30570">
    <property type="entry name" value="PERIPLASMIC PHOSPHATE BINDING COMPONENT OF PHOSPHATE ABC TRANSPORTER"/>
    <property type="match status" value="1"/>
</dbReference>
<organism evidence="3">
    <name type="scientific">hydrothermal vent metagenome</name>
    <dbReference type="NCBI Taxonomy" id="652676"/>
    <lineage>
        <taxon>unclassified sequences</taxon>
        <taxon>metagenomes</taxon>
        <taxon>ecological metagenomes</taxon>
    </lineage>
</organism>
<dbReference type="SUPFAM" id="SSF53850">
    <property type="entry name" value="Periplasmic binding protein-like II"/>
    <property type="match status" value="1"/>
</dbReference>
<feature type="domain" description="PBP" evidence="2">
    <location>
        <begin position="30"/>
        <end position="256"/>
    </location>
</feature>
<accession>A0A3B0WX71</accession>
<sequence>MHQRPPSHSIKFFYALLLFVLLNNTTMAEHKNEQANTITGAGAHFAWVIFDSLKEELEEKSGNKLQLYGKNSNLGMGCNAGIKLASQSSPDRQTFGFVCCPLSQEELDNKKLKIYPLAEEPILILVNKQNPIKNLSTKQVRGIFRGDIGNWKEVGGWDKPIVVVARLHCKKRPGHWKTILPSADHFTKKRLNVSSAKEMVKLVTDFETSIGHIGSTWDFGDKNNVKTITVNNVKPLAKNLKNKSYPFHRRLSAVTNLQPTDSVLSTIQQVQRGQSFQRVAERFNLLPLNEPSKK</sequence>